<name>A0ABY9TWW5_9GAMM</name>
<feature type="region of interest" description="Disordered" evidence="1">
    <location>
        <begin position="67"/>
        <end position="94"/>
    </location>
</feature>
<accession>A0ABY9TWW5</accession>
<dbReference type="PROSITE" id="PS51257">
    <property type="entry name" value="PROKAR_LIPOPROTEIN"/>
    <property type="match status" value="1"/>
</dbReference>
<proteinExistence type="predicted"/>
<protein>
    <recommendedName>
        <fullName evidence="4">Lipoprotein</fullName>
    </recommendedName>
</protein>
<evidence type="ECO:0008006" key="4">
    <source>
        <dbReference type="Google" id="ProtNLM"/>
    </source>
</evidence>
<sequence>MKNLIKTFSLLLIISGCSSNDPYPITESIAKINEKQILDPMAPENNEGIVNDLDGKYGEKVVTSYQGSSVAPSEGQTSTNAQHLIKSGSGGSGN</sequence>
<reference evidence="3" key="1">
    <citation type="submission" date="2023-09" db="EMBL/GenBank/DDBJ databases">
        <authorList>
            <person name="Li S."/>
            <person name="Li X."/>
            <person name="Zhang C."/>
            <person name="Zhao Z."/>
        </authorList>
    </citation>
    <scope>NUCLEOTIDE SEQUENCE [LARGE SCALE GENOMIC DNA]</scope>
    <source>
        <strain evidence="3">SQ149</strain>
    </source>
</reference>
<dbReference type="RefSeq" id="WP_348392432.1">
    <property type="nucleotide sequence ID" value="NZ_CP134145.1"/>
</dbReference>
<evidence type="ECO:0000313" key="3">
    <source>
        <dbReference type="Proteomes" id="UP001258994"/>
    </source>
</evidence>
<evidence type="ECO:0000313" key="2">
    <source>
        <dbReference type="EMBL" id="WNC73320.1"/>
    </source>
</evidence>
<organism evidence="2 3">
    <name type="scientific">Thalassotalea psychrophila</name>
    <dbReference type="NCBI Taxonomy" id="3065647"/>
    <lineage>
        <taxon>Bacteria</taxon>
        <taxon>Pseudomonadati</taxon>
        <taxon>Pseudomonadota</taxon>
        <taxon>Gammaproteobacteria</taxon>
        <taxon>Alteromonadales</taxon>
        <taxon>Colwelliaceae</taxon>
        <taxon>Thalassotalea</taxon>
    </lineage>
</organism>
<keyword evidence="3" id="KW-1185">Reference proteome</keyword>
<feature type="compositionally biased region" description="Polar residues" evidence="1">
    <location>
        <begin position="67"/>
        <end position="82"/>
    </location>
</feature>
<gene>
    <name evidence="2" type="ORF">RGQ13_04825</name>
</gene>
<dbReference type="EMBL" id="CP134145">
    <property type="protein sequence ID" value="WNC73320.1"/>
    <property type="molecule type" value="Genomic_DNA"/>
</dbReference>
<dbReference type="Proteomes" id="UP001258994">
    <property type="component" value="Chromosome"/>
</dbReference>
<evidence type="ECO:0000256" key="1">
    <source>
        <dbReference type="SAM" id="MobiDB-lite"/>
    </source>
</evidence>